<comment type="caution">
    <text evidence="5">The sequence shown here is derived from an EMBL/GenBank/DDBJ whole genome shotgun (WGS) entry which is preliminary data.</text>
</comment>
<dbReference type="InterPro" id="IPR018193">
    <property type="entry name" value="Glyc_kinase_flavodox-like_fold"/>
</dbReference>
<dbReference type="RefSeq" id="WP_127449460.1">
    <property type="nucleotide sequence ID" value="NZ_JAROBY010000016.1"/>
</dbReference>
<reference evidence="5 6" key="1">
    <citation type="submission" date="2023-03" db="EMBL/GenBank/DDBJ databases">
        <title>Bacillus Genome Sequencing.</title>
        <authorList>
            <person name="Dunlap C."/>
        </authorList>
    </citation>
    <scope>NUCLEOTIDE SEQUENCE [LARGE SCALE GENOMIC DNA]</scope>
    <source>
        <strain evidence="5 6">NRS-1351</strain>
    </source>
</reference>
<dbReference type="InterPro" id="IPR018197">
    <property type="entry name" value="Glycerate_kinase_RE-like"/>
</dbReference>
<keyword evidence="6" id="KW-1185">Reference proteome</keyword>
<dbReference type="PANTHER" id="PTHR21599">
    <property type="entry name" value="GLYCERATE KINASE"/>
    <property type="match status" value="1"/>
</dbReference>
<dbReference type="InterPro" id="IPR004381">
    <property type="entry name" value="Glycerate_kinase"/>
</dbReference>
<proteinExistence type="inferred from homology"/>
<dbReference type="PIRSF" id="PIRSF006078">
    <property type="entry name" value="GlxK"/>
    <property type="match status" value="1"/>
</dbReference>
<evidence type="ECO:0000256" key="4">
    <source>
        <dbReference type="PIRNR" id="PIRNR006078"/>
    </source>
</evidence>
<evidence type="ECO:0000256" key="1">
    <source>
        <dbReference type="ARBA" id="ARBA00006284"/>
    </source>
</evidence>
<keyword evidence="2 4" id="KW-0808">Transferase</keyword>
<keyword evidence="3 4" id="KW-0418">Kinase</keyword>
<evidence type="ECO:0000256" key="2">
    <source>
        <dbReference type="ARBA" id="ARBA00022679"/>
    </source>
</evidence>
<evidence type="ECO:0000256" key="3">
    <source>
        <dbReference type="ARBA" id="ARBA00022777"/>
    </source>
</evidence>
<dbReference type="SUPFAM" id="SSF110738">
    <property type="entry name" value="Glycerate kinase I"/>
    <property type="match status" value="1"/>
</dbReference>
<accession>A0ABU6D9X5</accession>
<evidence type="ECO:0000313" key="6">
    <source>
        <dbReference type="Proteomes" id="UP001355653"/>
    </source>
</evidence>
<dbReference type="Proteomes" id="UP001355653">
    <property type="component" value="Unassembled WGS sequence"/>
</dbReference>
<organism evidence="5 6">
    <name type="scientific">Paenibacillus chondroitinus</name>
    <dbReference type="NCBI Taxonomy" id="59842"/>
    <lineage>
        <taxon>Bacteria</taxon>
        <taxon>Bacillati</taxon>
        <taxon>Bacillota</taxon>
        <taxon>Bacilli</taxon>
        <taxon>Bacillales</taxon>
        <taxon>Paenibacillaceae</taxon>
        <taxon>Paenibacillus</taxon>
    </lineage>
</organism>
<dbReference type="InterPro" id="IPR036129">
    <property type="entry name" value="Glycerate_kinase_sf"/>
</dbReference>
<name>A0ABU6D9X5_9BACL</name>
<dbReference type="Gene3D" id="3.40.50.10350">
    <property type="entry name" value="Glycerate kinase, domain 1"/>
    <property type="match status" value="1"/>
</dbReference>
<dbReference type="PANTHER" id="PTHR21599:SF0">
    <property type="entry name" value="GLYCERATE KINASE"/>
    <property type="match status" value="1"/>
</dbReference>
<dbReference type="NCBIfam" id="TIGR00045">
    <property type="entry name" value="glycerate kinase"/>
    <property type="match status" value="1"/>
</dbReference>
<dbReference type="Pfam" id="PF02595">
    <property type="entry name" value="Gly_kinase"/>
    <property type="match status" value="1"/>
</dbReference>
<comment type="similarity">
    <text evidence="1 4">Belongs to the glycerate kinase type-1 family.</text>
</comment>
<sequence>MKIVIAPDSFKGSLSAKEAALAIAKGIQKAAPTPDTVLVPMADGGEGTVDSLISSTQGTKINVSVSGPLLDNVIAEYGVLGDNETCVIEMATASGLYLISEEQRNPWLTTTYGTGQLIKHALDHGYRKFILAIGGSATNDGGSGMLQALGLALLDAEGQAVPHGALGLAKIRSIDAANWDARIAESSFTIASDVVNPFIGPQGASYVFGPQKGATPEMLPELDEALRHWADLIEAHTGIAVHDLPSAGAAGGLGGAFQAFFPSTVQRGVEIVMDKSNLSQHLQEASLVFTGEGRTDAQTASGKAPMGIAQAAQKLGVPVFVLSGSIGPGVEALYDHGITSIHSIVNGPMSLQEAMERTEELLTQKAEQVMRTYLAARNM</sequence>
<dbReference type="GO" id="GO:0016301">
    <property type="term" value="F:kinase activity"/>
    <property type="evidence" value="ECO:0007669"/>
    <property type="project" value="UniProtKB-KW"/>
</dbReference>
<dbReference type="Gene3D" id="3.90.1510.10">
    <property type="entry name" value="Glycerate kinase, domain 2"/>
    <property type="match status" value="1"/>
</dbReference>
<protein>
    <submittedName>
        <fullName evidence="5">Glycerate kinase</fullName>
    </submittedName>
</protein>
<evidence type="ECO:0000313" key="5">
    <source>
        <dbReference type="EMBL" id="MEB4794545.1"/>
    </source>
</evidence>
<dbReference type="EMBL" id="JAROBY010000016">
    <property type="protein sequence ID" value="MEB4794545.1"/>
    <property type="molecule type" value="Genomic_DNA"/>
</dbReference>
<gene>
    <name evidence="5" type="ORF">P5G65_11600</name>
</gene>